<gene>
    <name evidence="1" type="ORF">V8G54_026387</name>
</gene>
<keyword evidence="2" id="KW-1185">Reference proteome</keyword>
<evidence type="ECO:0000313" key="2">
    <source>
        <dbReference type="Proteomes" id="UP001374535"/>
    </source>
</evidence>
<protein>
    <submittedName>
        <fullName evidence="1">Uncharacterized protein</fullName>
    </submittedName>
</protein>
<name>A0AAQ3RPF4_VIGMU</name>
<sequence length="113" mass="13220">MRDMVVSICHPNYCFCGDLFVPYAYIVVRGITWLEETQFKDATFGDESLITSEFFISRKGGECSKRRMNVQRKEQNQNRKTEVSHIVSPTEQLQRANKQITIIEGNSDYCWKE</sequence>
<proteinExistence type="predicted"/>
<dbReference type="Proteomes" id="UP001374535">
    <property type="component" value="Chromosome 8"/>
</dbReference>
<organism evidence="1 2">
    <name type="scientific">Vigna mungo</name>
    <name type="common">Black gram</name>
    <name type="synonym">Phaseolus mungo</name>
    <dbReference type="NCBI Taxonomy" id="3915"/>
    <lineage>
        <taxon>Eukaryota</taxon>
        <taxon>Viridiplantae</taxon>
        <taxon>Streptophyta</taxon>
        <taxon>Embryophyta</taxon>
        <taxon>Tracheophyta</taxon>
        <taxon>Spermatophyta</taxon>
        <taxon>Magnoliopsida</taxon>
        <taxon>eudicotyledons</taxon>
        <taxon>Gunneridae</taxon>
        <taxon>Pentapetalae</taxon>
        <taxon>rosids</taxon>
        <taxon>fabids</taxon>
        <taxon>Fabales</taxon>
        <taxon>Fabaceae</taxon>
        <taxon>Papilionoideae</taxon>
        <taxon>50 kb inversion clade</taxon>
        <taxon>NPAAA clade</taxon>
        <taxon>indigoferoid/millettioid clade</taxon>
        <taxon>Phaseoleae</taxon>
        <taxon>Vigna</taxon>
    </lineage>
</organism>
<evidence type="ECO:0000313" key="1">
    <source>
        <dbReference type="EMBL" id="WVZ00318.1"/>
    </source>
</evidence>
<dbReference type="AlphaFoldDB" id="A0AAQ3RPF4"/>
<dbReference type="EMBL" id="CP144693">
    <property type="protein sequence ID" value="WVZ00318.1"/>
    <property type="molecule type" value="Genomic_DNA"/>
</dbReference>
<accession>A0AAQ3RPF4</accession>
<reference evidence="1 2" key="1">
    <citation type="journal article" date="2023" name="Life. Sci Alliance">
        <title>Evolutionary insights into 3D genome organization and epigenetic landscape of Vigna mungo.</title>
        <authorList>
            <person name="Junaid A."/>
            <person name="Singh B."/>
            <person name="Bhatia S."/>
        </authorList>
    </citation>
    <scope>NUCLEOTIDE SEQUENCE [LARGE SCALE GENOMIC DNA]</scope>
    <source>
        <strain evidence="1">Urdbean</strain>
    </source>
</reference>